<dbReference type="Proteomes" id="UP000566711">
    <property type="component" value="Unassembled WGS sequence"/>
</dbReference>
<dbReference type="GO" id="GO:0047733">
    <property type="term" value="F:CDP-glucose 4,6-dehydratase activity"/>
    <property type="evidence" value="ECO:0007669"/>
    <property type="project" value="UniProtKB-EC"/>
</dbReference>
<dbReference type="PANTHER" id="PTHR43000">
    <property type="entry name" value="DTDP-D-GLUCOSE 4,6-DEHYDRATASE-RELATED"/>
    <property type="match status" value="1"/>
</dbReference>
<dbReference type="InterPro" id="IPR016040">
    <property type="entry name" value="NAD(P)-bd_dom"/>
</dbReference>
<accession>A0A7W2EKG6</accession>
<keyword evidence="3" id="KW-1185">Reference proteome</keyword>
<proteinExistence type="predicted"/>
<dbReference type="Gene3D" id="3.90.25.10">
    <property type="entry name" value="UDP-galactose 4-epimerase, domain 1"/>
    <property type="match status" value="1"/>
</dbReference>
<sequence length="360" mass="39853">MTPGFWQGKRVFLTGHTGFKGSWLSLWLQQLGAHVSGYALAPGTPSLFTVADVATGMHSQLGDIRDGAALTRAVQQARPDIVIHMAAQALVRYSYAHPVETYSTNVMGLVNLFEAVRATPGIKAVVNVTSDKCYENREWPWGYRENEAMGGYDPYSNSKGCAELVTSAYRNSYFNAERYAEHGVALGSGRAGNVIGGGDWAEDRLIPDMVRAIARRQPVLIRSPHAIRPWQHVLEPLSGYLTLAERLVLDGPAYAEGYNFGPHDTDARPVSWIIERLCQSWGAGASWELDGAPQPHEATYLKLDCSKARSRLHWQPRWNLGHTIDKIVAWHQAYAANPDGAAMRALTLAQIEQYQHTDIK</sequence>
<dbReference type="Gene3D" id="3.40.50.720">
    <property type="entry name" value="NAD(P)-binding Rossmann-like Domain"/>
    <property type="match status" value="1"/>
</dbReference>
<dbReference type="EMBL" id="JACEZS010000017">
    <property type="protein sequence ID" value="MBA5607420.1"/>
    <property type="molecule type" value="Genomic_DNA"/>
</dbReference>
<dbReference type="Pfam" id="PF16363">
    <property type="entry name" value="GDP_Man_Dehyd"/>
    <property type="match status" value="1"/>
</dbReference>
<dbReference type="EC" id="4.2.1.45" evidence="2"/>
<keyword evidence="2" id="KW-0456">Lyase</keyword>
<evidence type="ECO:0000313" key="3">
    <source>
        <dbReference type="Proteomes" id="UP000566711"/>
    </source>
</evidence>
<reference evidence="2 3" key="1">
    <citation type="submission" date="2020-07" db="EMBL/GenBank/DDBJ databases">
        <title>Novel species isolated from subtropical streams in China.</title>
        <authorList>
            <person name="Lu H."/>
        </authorList>
    </citation>
    <scope>NUCLEOTIDE SEQUENCE [LARGE SCALE GENOMIC DNA]</scope>
    <source>
        <strain evidence="2 3">FT3S</strain>
    </source>
</reference>
<dbReference type="RefSeq" id="WP_182219653.1">
    <property type="nucleotide sequence ID" value="NZ_JACEZS010000017.1"/>
</dbReference>
<gene>
    <name evidence="2" type="primary">rfbG</name>
    <name evidence="2" type="ORF">H3H36_18850</name>
</gene>
<dbReference type="InterPro" id="IPR013445">
    <property type="entry name" value="CDP_4_6_deHydtase"/>
</dbReference>
<dbReference type="NCBIfam" id="TIGR02622">
    <property type="entry name" value="CDP_4_6_dhtase"/>
    <property type="match status" value="1"/>
</dbReference>
<dbReference type="SUPFAM" id="SSF51735">
    <property type="entry name" value="NAD(P)-binding Rossmann-fold domains"/>
    <property type="match status" value="1"/>
</dbReference>
<protein>
    <submittedName>
        <fullName evidence="2">CDP-glucose 4,6-dehydratase</fullName>
        <ecNumber evidence="2">4.2.1.45</ecNumber>
    </submittedName>
</protein>
<evidence type="ECO:0000313" key="2">
    <source>
        <dbReference type="EMBL" id="MBA5607420.1"/>
    </source>
</evidence>
<dbReference type="CDD" id="cd05252">
    <property type="entry name" value="CDP_GD_SDR_e"/>
    <property type="match status" value="1"/>
</dbReference>
<dbReference type="InterPro" id="IPR036291">
    <property type="entry name" value="NAD(P)-bd_dom_sf"/>
</dbReference>
<evidence type="ECO:0000259" key="1">
    <source>
        <dbReference type="Pfam" id="PF16363"/>
    </source>
</evidence>
<organism evidence="2 3">
    <name type="scientific">Rugamonas fusca</name>
    <dbReference type="NCBI Taxonomy" id="2758568"/>
    <lineage>
        <taxon>Bacteria</taxon>
        <taxon>Pseudomonadati</taxon>
        <taxon>Pseudomonadota</taxon>
        <taxon>Betaproteobacteria</taxon>
        <taxon>Burkholderiales</taxon>
        <taxon>Oxalobacteraceae</taxon>
        <taxon>Telluria group</taxon>
        <taxon>Rugamonas</taxon>
    </lineage>
</organism>
<name>A0A7W2EKG6_9BURK</name>
<dbReference type="AlphaFoldDB" id="A0A7W2EKG6"/>
<feature type="domain" description="NAD(P)-binding" evidence="1">
    <location>
        <begin position="13"/>
        <end position="325"/>
    </location>
</feature>
<comment type="caution">
    <text evidence="2">The sequence shown here is derived from an EMBL/GenBank/DDBJ whole genome shotgun (WGS) entry which is preliminary data.</text>
</comment>